<reference evidence="4 5" key="1">
    <citation type="submission" date="2012-11" db="EMBL/GenBank/DDBJ databases">
        <title>The complete genome sequence of Corynebacterium maris Coryn-1 (=DSM 45190).</title>
        <authorList>
            <person name="Schaffert L."/>
            <person name="Albersmeier A."/>
            <person name="Kalinowski J."/>
            <person name="Ruckert C."/>
        </authorList>
    </citation>
    <scope>NUCLEOTIDE SEQUENCE [LARGE SCALE GENOMIC DNA]</scope>
    <source>
        <strain evidence="5">Coryn-1</strain>
    </source>
</reference>
<dbReference type="AlphaFoldDB" id="S5TGC7"/>
<feature type="domain" description="DUF1707" evidence="2">
    <location>
        <begin position="7"/>
        <end position="58"/>
    </location>
</feature>
<dbReference type="InterPro" id="IPR012551">
    <property type="entry name" value="DUF1707_SHOCT-like"/>
</dbReference>
<dbReference type="InterPro" id="IPR024425">
    <property type="entry name" value="LiaF-like_C"/>
</dbReference>
<dbReference type="HOGENOM" id="CLU_075817_3_0_11"/>
<accession>S5TGC7</accession>
<dbReference type="STRING" id="1224163.B841_02390"/>
<keyword evidence="5" id="KW-1185">Reference proteome</keyword>
<dbReference type="Pfam" id="PF08044">
    <property type="entry name" value="DUF1707"/>
    <property type="match status" value="1"/>
</dbReference>
<dbReference type="RefSeq" id="WP_020933896.1">
    <property type="nucleotide sequence ID" value="NC_021915.1"/>
</dbReference>
<dbReference type="EMBL" id="CP003924">
    <property type="protein sequence ID" value="AGS33961.1"/>
    <property type="molecule type" value="Genomic_DNA"/>
</dbReference>
<dbReference type="OrthoDB" id="3625082at2"/>
<dbReference type="KEGG" id="cmd:B841_02390"/>
<sequence length="202" mass="21389">MDHTPRLRASDDDRSQTVASLQEALSRGQLTLGEFDERAKLAYGARFRDELEALLADLTPDSPAPPARPVPAPRHQITGAGGGTNLSAGILGSTSYDGVWQVGDNHMSISIMGSTELNLTEARLPGQETAINAIAIMGSVEIYVPEDFRVISDGAGVMGSFSVEDGEGVTLRQADVAADAPVIRVRGVGLMGSVEIYRVPRD</sequence>
<feature type="domain" description="Cell wall-active antibiotics response LiaF-like C-terminal" evidence="3">
    <location>
        <begin position="98"/>
        <end position="170"/>
    </location>
</feature>
<evidence type="ECO:0000313" key="5">
    <source>
        <dbReference type="Proteomes" id="UP000015388"/>
    </source>
</evidence>
<gene>
    <name evidence="4" type="ORF">B841_02390</name>
</gene>
<evidence type="ECO:0000313" key="4">
    <source>
        <dbReference type="EMBL" id="AGS33961.1"/>
    </source>
</evidence>
<dbReference type="eggNOG" id="COG4758">
    <property type="taxonomic scope" value="Bacteria"/>
</dbReference>
<organism evidence="4 5">
    <name type="scientific">Corynebacterium maris DSM 45190</name>
    <dbReference type="NCBI Taxonomy" id="1224163"/>
    <lineage>
        <taxon>Bacteria</taxon>
        <taxon>Bacillati</taxon>
        <taxon>Actinomycetota</taxon>
        <taxon>Actinomycetes</taxon>
        <taxon>Mycobacteriales</taxon>
        <taxon>Corynebacteriaceae</taxon>
        <taxon>Corynebacterium</taxon>
    </lineage>
</organism>
<protein>
    <submittedName>
        <fullName evidence="4">Uncharacterized protein</fullName>
    </submittedName>
</protein>
<dbReference type="Pfam" id="PF09922">
    <property type="entry name" value="LiaF-like_C"/>
    <property type="match status" value="1"/>
</dbReference>
<dbReference type="PANTHER" id="PTHR40763:SF4">
    <property type="entry name" value="DUF1707 DOMAIN-CONTAINING PROTEIN"/>
    <property type="match status" value="1"/>
</dbReference>
<feature type="compositionally biased region" description="Basic and acidic residues" evidence="1">
    <location>
        <begin position="1"/>
        <end position="15"/>
    </location>
</feature>
<evidence type="ECO:0000256" key="1">
    <source>
        <dbReference type="SAM" id="MobiDB-lite"/>
    </source>
</evidence>
<feature type="region of interest" description="Disordered" evidence="1">
    <location>
        <begin position="1"/>
        <end position="22"/>
    </location>
</feature>
<dbReference type="PATRIC" id="fig|1224163.3.peg.482"/>
<evidence type="ECO:0000259" key="2">
    <source>
        <dbReference type="Pfam" id="PF08044"/>
    </source>
</evidence>
<proteinExistence type="predicted"/>
<dbReference type="Proteomes" id="UP000015388">
    <property type="component" value="Chromosome"/>
</dbReference>
<name>S5TGC7_9CORY</name>
<dbReference type="PANTHER" id="PTHR40763">
    <property type="entry name" value="MEMBRANE PROTEIN-RELATED"/>
    <property type="match status" value="1"/>
</dbReference>
<evidence type="ECO:0000259" key="3">
    <source>
        <dbReference type="Pfam" id="PF09922"/>
    </source>
</evidence>